<evidence type="ECO:0000313" key="2">
    <source>
        <dbReference type="EMBL" id="KIM94819.1"/>
    </source>
</evidence>
<proteinExistence type="predicted"/>
<dbReference type="AlphaFoldDB" id="A0A0C3GU39"/>
<dbReference type="Proteomes" id="UP000054321">
    <property type="component" value="Unassembled WGS sequence"/>
</dbReference>
<reference evidence="2 3" key="1">
    <citation type="submission" date="2014-04" db="EMBL/GenBank/DDBJ databases">
        <authorList>
            <consortium name="DOE Joint Genome Institute"/>
            <person name="Kuo A."/>
            <person name="Martino E."/>
            <person name="Perotto S."/>
            <person name="Kohler A."/>
            <person name="Nagy L.G."/>
            <person name="Floudas D."/>
            <person name="Copeland A."/>
            <person name="Barry K.W."/>
            <person name="Cichocki N."/>
            <person name="Veneault-Fourrey C."/>
            <person name="LaButti K."/>
            <person name="Lindquist E.A."/>
            <person name="Lipzen A."/>
            <person name="Lundell T."/>
            <person name="Morin E."/>
            <person name="Murat C."/>
            <person name="Sun H."/>
            <person name="Tunlid A."/>
            <person name="Henrissat B."/>
            <person name="Grigoriev I.V."/>
            <person name="Hibbett D.S."/>
            <person name="Martin F."/>
            <person name="Nordberg H.P."/>
            <person name="Cantor M.N."/>
            <person name="Hua S.X."/>
        </authorList>
    </citation>
    <scope>NUCLEOTIDE SEQUENCE [LARGE SCALE GENOMIC DNA]</scope>
    <source>
        <strain evidence="2 3">Zn</strain>
    </source>
</reference>
<evidence type="ECO:0000313" key="3">
    <source>
        <dbReference type="Proteomes" id="UP000054321"/>
    </source>
</evidence>
<organism evidence="2 3">
    <name type="scientific">Oidiodendron maius (strain Zn)</name>
    <dbReference type="NCBI Taxonomy" id="913774"/>
    <lineage>
        <taxon>Eukaryota</taxon>
        <taxon>Fungi</taxon>
        <taxon>Dikarya</taxon>
        <taxon>Ascomycota</taxon>
        <taxon>Pezizomycotina</taxon>
        <taxon>Leotiomycetes</taxon>
        <taxon>Leotiomycetes incertae sedis</taxon>
        <taxon>Myxotrichaceae</taxon>
        <taxon>Oidiodendron</taxon>
    </lineage>
</organism>
<reference evidence="3" key="2">
    <citation type="submission" date="2015-01" db="EMBL/GenBank/DDBJ databases">
        <title>Evolutionary Origins and Diversification of the Mycorrhizal Mutualists.</title>
        <authorList>
            <consortium name="DOE Joint Genome Institute"/>
            <consortium name="Mycorrhizal Genomics Consortium"/>
            <person name="Kohler A."/>
            <person name="Kuo A."/>
            <person name="Nagy L.G."/>
            <person name="Floudas D."/>
            <person name="Copeland A."/>
            <person name="Barry K.W."/>
            <person name="Cichocki N."/>
            <person name="Veneault-Fourrey C."/>
            <person name="LaButti K."/>
            <person name="Lindquist E.A."/>
            <person name="Lipzen A."/>
            <person name="Lundell T."/>
            <person name="Morin E."/>
            <person name="Murat C."/>
            <person name="Riley R."/>
            <person name="Ohm R."/>
            <person name="Sun H."/>
            <person name="Tunlid A."/>
            <person name="Henrissat B."/>
            <person name="Grigoriev I.V."/>
            <person name="Hibbett D.S."/>
            <person name="Martin F."/>
        </authorList>
    </citation>
    <scope>NUCLEOTIDE SEQUENCE [LARGE SCALE GENOMIC DNA]</scope>
    <source>
        <strain evidence="3">Zn</strain>
    </source>
</reference>
<dbReference type="HOGENOM" id="CLU_1907280_0_0_1"/>
<protein>
    <submittedName>
        <fullName evidence="2">Uncharacterized protein</fullName>
    </submittedName>
</protein>
<sequence>MEPGNTDHLRGSNHFSTNYTLKWSEAGPDAADPFLGRASLESDPYPVESYLYPVHITVTTGPNPFSSDIPDGQIRVLDKRDTLNHNLADSAYGSDDEREDNNSTGPWGPDDDDDKDTLTRLQDLKCVYLLSLL</sequence>
<feature type="region of interest" description="Disordered" evidence="1">
    <location>
        <begin position="85"/>
        <end position="115"/>
    </location>
</feature>
<evidence type="ECO:0000256" key="1">
    <source>
        <dbReference type="SAM" id="MobiDB-lite"/>
    </source>
</evidence>
<dbReference type="InParanoid" id="A0A0C3GU39"/>
<keyword evidence="3" id="KW-1185">Reference proteome</keyword>
<accession>A0A0C3GU39</accession>
<name>A0A0C3GU39_OIDMZ</name>
<gene>
    <name evidence="2" type="ORF">OIDMADRAFT_59981</name>
</gene>
<dbReference type="EMBL" id="KN832888">
    <property type="protein sequence ID" value="KIM94819.1"/>
    <property type="molecule type" value="Genomic_DNA"/>
</dbReference>